<dbReference type="PANTHER" id="PTHR12933">
    <property type="entry name" value="ORF PROTEIN-RELATED"/>
    <property type="match status" value="1"/>
</dbReference>
<feature type="domain" description="UTP25 C-terminal" evidence="5">
    <location>
        <begin position="428"/>
        <end position="605"/>
    </location>
</feature>
<organism evidence="7 8">
    <name type="scientific">Oopsacas minuta</name>
    <dbReference type="NCBI Taxonomy" id="111878"/>
    <lineage>
        <taxon>Eukaryota</taxon>
        <taxon>Metazoa</taxon>
        <taxon>Porifera</taxon>
        <taxon>Hexactinellida</taxon>
        <taxon>Hexasterophora</taxon>
        <taxon>Lyssacinosida</taxon>
        <taxon>Leucopsacidae</taxon>
        <taxon>Oopsacas</taxon>
    </lineage>
</organism>
<protein>
    <recommendedName>
        <fullName evidence="9">Digestive organ expansion factor</fullName>
    </recommendedName>
</protein>
<comment type="caution">
    <text evidence="7">The sequence shown here is derived from an EMBL/GenBank/DDBJ whole genome shotgun (WGS) entry which is preliminary data.</text>
</comment>
<comment type="subcellular location">
    <subcellularLocation>
        <location evidence="1">Nucleus</location>
        <location evidence="1">Nucleolus</location>
    </subcellularLocation>
</comment>
<evidence type="ECO:0000256" key="1">
    <source>
        <dbReference type="ARBA" id="ARBA00004604"/>
    </source>
</evidence>
<proteinExistence type="inferred from homology"/>
<evidence type="ECO:0000313" key="7">
    <source>
        <dbReference type="EMBL" id="KAI6656329.1"/>
    </source>
</evidence>
<dbReference type="InterPro" id="IPR053939">
    <property type="entry name" value="UTP25_C"/>
</dbReference>
<feature type="region of interest" description="Disordered" evidence="4">
    <location>
        <begin position="1"/>
        <end position="31"/>
    </location>
</feature>
<dbReference type="Pfam" id="PF06862">
    <property type="entry name" value="Utp25_C"/>
    <property type="match status" value="1"/>
</dbReference>
<comment type="similarity">
    <text evidence="2">Belongs to the UTP25 family.</text>
</comment>
<dbReference type="InterPro" id="IPR053940">
    <property type="entry name" value="UTP25_NTPase-like"/>
</dbReference>
<evidence type="ECO:0000256" key="3">
    <source>
        <dbReference type="ARBA" id="ARBA00023242"/>
    </source>
</evidence>
<dbReference type="PANTHER" id="PTHR12933:SF0">
    <property type="entry name" value="U3 SMALL NUCLEOLAR RNA-ASSOCIATED PROTEIN 25 HOMOLOG"/>
    <property type="match status" value="1"/>
</dbReference>
<dbReference type="EMBL" id="JAKMXF010000144">
    <property type="protein sequence ID" value="KAI6656329.1"/>
    <property type="molecule type" value="Genomic_DNA"/>
</dbReference>
<feature type="domain" description="UTP25 NTP hydrolase-like" evidence="6">
    <location>
        <begin position="165"/>
        <end position="410"/>
    </location>
</feature>
<accession>A0AAV7K776</accession>
<feature type="compositionally biased region" description="Polar residues" evidence="4">
    <location>
        <begin position="1"/>
        <end position="17"/>
    </location>
</feature>
<evidence type="ECO:0000259" key="5">
    <source>
        <dbReference type="Pfam" id="PF06862"/>
    </source>
</evidence>
<evidence type="ECO:0000256" key="2">
    <source>
        <dbReference type="ARBA" id="ARBA00009223"/>
    </source>
</evidence>
<dbReference type="AlphaFoldDB" id="A0AAV7K776"/>
<name>A0AAV7K776_9METZ</name>
<dbReference type="Proteomes" id="UP001165289">
    <property type="component" value="Unassembled WGS sequence"/>
</dbReference>
<keyword evidence="8" id="KW-1185">Reference proteome</keyword>
<evidence type="ECO:0000256" key="4">
    <source>
        <dbReference type="SAM" id="MobiDB-lite"/>
    </source>
</evidence>
<evidence type="ECO:0000259" key="6">
    <source>
        <dbReference type="Pfam" id="PF22916"/>
    </source>
</evidence>
<sequence>MESDSSDGATPYQTLVSSIKRPHGTDLGVKKRKKGVKICHKSKKIKHDVIMAPKGAISDEDISQSDSEDYTDPFYENLNYHLTENDIKIISTPSEPLLIPDHPLGHATMYPSPLPICPLSTDRQIYLKNKVMTRLSEYKLKHDTMTHNEPLSSTQCHLLSLFGRYTDVLYARETHERHIEVLEAIVAHLVSHVSKGRKLVIRNSKVSKLSDNEPPRDQGIVRPRVLILVPFRSSALRIIQLMGHLCGDVSHGRRLEEEFGCQGITDPTKPPEYRHLFEGNTDDCFKMGMALYSGTLRLFAPFYASDFIIASPLGLRTLVGSGGDYKREVDFLSSLEIVLLDQTEVFLMQNWSHVMSLLSSTHLKPRAMHGTDIRRVRNWALEELSKYYCQLIVCSQFLTPQIHSLFHSRATSRHHKIVITPLEYPGVLRHISHQTPQVFKRLPLCPLSDTFDERLTYFTDKILPDHVSGVRKRTLIFTPNYCDYLRVRNHLKEREIEFTHISEYSSTSQARRANSLFSQGQRDTLLLTERLMFFKCPRLPFASHLLLYGPPTFPHVYPQLLACVSRDKSATATCVYSREDALSLLRLLGPGHTDRLLNNKSNTHLVI</sequence>
<evidence type="ECO:0008006" key="9">
    <source>
        <dbReference type="Google" id="ProtNLM"/>
    </source>
</evidence>
<dbReference type="GO" id="GO:0034511">
    <property type="term" value="F:U3 snoRNA binding"/>
    <property type="evidence" value="ECO:0007669"/>
    <property type="project" value="InterPro"/>
</dbReference>
<gene>
    <name evidence="7" type="ORF">LOD99_1129</name>
</gene>
<reference evidence="7 8" key="1">
    <citation type="journal article" date="2023" name="BMC Biol.">
        <title>The compact genome of the sponge Oopsacas minuta (Hexactinellida) is lacking key metazoan core genes.</title>
        <authorList>
            <person name="Santini S."/>
            <person name="Schenkelaars Q."/>
            <person name="Jourda C."/>
            <person name="Duchesne M."/>
            <person name="Belahbib H."/>
            <person name="Rocher C."/>
            <person name="Selva M."/>
            <person name="Riesgo A."/>
            <person name="Vervoort M."/>
            <person name="Leys S.P."/>
            <person name="Kodjabachian L."/>
            <person name="Le Bivic A."/>
            <person name="Borchiellini C."/>
            <person name="Claverie J.M."/>
            <person name="Renard E."/>
        </authorList>
    </citation>
    <scope>NUCLEOTIDE SEQUENCE [LARGE SCALE GENOMIC DNA]</scope>
    <source>
        <strain evidence="7">SPO-2</strain>
    </source>
</reference>
<evidence type="ECO:0000313" key="8">
    <source>
        <dbReference type="Proteomes" id="UP001165289"/>
    </source>
</evidence>
<dbReference type="GO" id="GO:0019843">
    <property type="term" value="F:rRNA binding"/>
    <property type="evidence" value="ECO:0007669"/>
    <property type="project" value="TreeGrafter"/>
</dbReference>
<dbReference type="InterPro" id="IPR010678">
    <property type="entry name" value="UTP25"/>
</dbReference>
<keyword evidence="3" id="KW-0539">Nucleus</keyword>
<dbReference type="GO" id="GO:0000462">
    <property type="term" value="P:maturation of SSU-rRNA from tricistronic rRNA transcript (SSU-rRNA, 5.8S rRNA, LSU-rRNA)"/>
    <property type="evidence" value="ECO:0007669"/>
    <property type="project" value="TreeGrafter"/>
</dbReference>
<dbReference type="GO" id="GO:0032040">
    <property type="term" value="C:small-subunit processome"/>
    <property type="evidence" value="ECO:0007669"/>
    <property type="project" value="TreeGrafter"/>
</dbReference>
<dbReference type="Pfam" id="PF22916">
    <property type="entry name" value="UTP25_NTPase-like"/>
    <property type="match status" value="1"/>
</dbReference>